<feature type="transmembrane region" description="Helical" evidence="1">
    <location>
        <begin position="12"/>
        <end position="32"/>
    </location>
</feature>
<dbReference type="Proteomes" id="UP000219036">
    <property type="component" value="Unassembled WGS sequence"/>
</dbReference>
<feature type="transmembrane region" description="Helical" evidence="1">
    <location>
        <begin position="148"/>
        <end position="166"/>
    </location>
</feature>
<dbReference type="RefSeq" id="WP_144020014.1">
    <property type="nucleotide sequence ID" value="NZ_OBEI01000001.1"/>
</dbReference>
<dbReference type="OrthoDB" id="13039at2"/>
<dbReference type="AlphaFoldDB" id="A0A285N5I8"/>
<name>A0A285N5I8_9AQUI</name>
<evidence type="ECO:0000256" key="1">
    <source>
        <dbReference type="SAM" id="Phobius"/>
    </source>
</evidence>
<feature type="transmembrane region" description="Helical" evidence="1">
    <location>
        <begin position="39"/>
        <end position="62"/>
    </location>
</feature>
<keyword evidence="1" id="KW-0472">Membrane</keyword>
<evidence type="ECO:0000313" key="2">
    <source>
        <dbReference type="EMBL" id="SNZ03266.1"/>
    </source>
</evidence>
<evidence type="ECO:0000313" key="3">
    <source>
        <dbReference type="Proteomes" id="UP000219036"/>
    </source>
</evidence>
<keyword evidence="3" id="KW-1185">Reference proteome</keyword>
<keyword evidence="1" id="KW-0812">Transmembrane</keyword>
<protein>
    <submittedName>
        <fullName evidence="2">Uncharacterized protein</fullName>
    </submittedName>
</protein>
<dbReference type="EMBL" id="OBEI01000001">
    <property type="protein sequence ID" value="SNZ03266.1"/>
    <property type="molecule type" value="Genomic_DNA"/>
</dbReference>
<keyword evidence="1" id="KW-1133">Transmembrane helix</keyword>
<gene>
    <name evidence="2" type="ORF">SAMN06265182_0336</name>
</gene>
<organism evidence="2 3">
    <name type="scientific">Persephonella hydrogeniphila</name>
    <dbReference type="NCBI Taxonomy" id="198703"/>
    <lineage>
        <taxon>Bacteria</taxon>
        <taxon>Pseudomonadati</taxon>
        <taxon>Aquificota</taxon>
        <taxon>Aquificia</taxon>
        <taxon>Aquificales</taxon>
        <taxon>Hydrogenothermaceae</taxon>
        <taxon>Persephonella</taxon>
    </lineage>
</organism>
<sequence length="190" mass="22373">MMNWEKIAWWTFWITFGFLIFLLFYGLTISFITASSVEIAYLLGLISFLLLGNRLLFGYGWLSNLLDNVLSVKEVDFLQKEKVKERLEKRNFEPEETLQELSFKALIMLLLKDLDYYRYTYYGIFLLLTLITLMAKLNLLGEFIIGKYIEGVFWGAATITFFVWGLEQLSKVSFVEYNLIGIKENNKKEE</sequence>
<feature type="transmembrane region" description="Helical" evidence="1">
    <location>
        <begin position="119"/>
        <end position="141"/>
    </location>
</feature>
<proteinExistence type="predicted"/>
<accession>A0A285N5I8</accession>
<reference evidence="3" key="1">
    <citation type="submission" date="2017-09" db="EMBL/GenBank/DDBJ databases">
        <authorList>
            <person name="Varghese N."/>
            <person name="Submissions S."/>
        </authorList>
    </citation>
    <scope>NUCLEOTIDE SEQUENCE [LARGE SCALE GENOMIC DNA]</scope>
    <source>
        <strain evidence="3">DSM 15103</strain>
    </source>
</reference>